<dbReference type="SUPFAM" id="SSF48498">
    <property type="entry name" value="Tetracyclin repressor-like, C-terminal domain"/>
    <property type="match status" value="1"/>
</dbReference>
<keyword evidence="5" id="KW-1185">Reference proteome</keyword>
<comment type="caution">
    <text evidence="4">The sequence shown here is derived from an EMBL/GenBank/DDBJ whole genome shotgun (WGS) entry which is preliminary data.</text>
</comment>
<dbReference type="PROSITE" id="PS50977">
    <property type="entry name" value="HTH_TETR_2"/>
    <property type="match status" value="1"/>
</dbReference>
<dbReference type="Pfam" id="PF17920">
    <property type="entry name" value="TetR_C_16"/>
    <property type="match status" value="1"/>
</dbReference>
<evidence type="ECO:0000256" key="1">
    <source>
        <dbReference type="ARBA" id="ARBA00023125"/>
    </source>
</evidence>
<dbReference type="PANTHER" id="PTHR30055:SF235">
    <property type="entry name" value="TRANSCRIPTIONAL REGULATORY PROTEIN"/>
    <property type="match status" value="1"/>
</dbReference>
<dbReference type="Gene3D" id="1.10.10.60">
    <property type="entry name" value="Homeodomain-like"/>
    <property type="match status" value="1"/>
</dbReference>
<evidence type="ECO:0000313" key="5">
    <source>
        <dbReference type="Proteomes" id="UP001501570"/>
    </source>
</evidence>
<dbReference type="Pfam" id="PF00440">
    <property type="entry name" value="TetR_N"/>
    <property type="match status" value="1"/>
</dbReference>
<feature type="DNA-binding region" description="H-T-H motif" evidence="2">
    <location>
        <begin position="36"/>
        <end position="55"/>
    </location>
</feature>
<reference evidence="5" key="1">
    <citation type="journal article" date="2019" name="Int. J. Syst. Evol. Microbiol.">
        <title>The Global Catalogue of Microorganisms (GCM) 10K type strain sequencing project: providing services to taxonomists for standard genome sequencing and annotation.</title>
        <authorList>
            <consortium name="The Broad Institute Genomics Platform"/>
            <consortium name="The Broad Institute Genome Sequencing Center for Infectious Disease"/>
            <person name="Wu L."/>
            <person name="Ma J."/>
        </authorList>
    </citation>
    <scope>NUCLEOTIDE SEQUENCE [LARGE SCALE GENOMIC DNA]</scope>
    <source>
        <strain evidence="5">JCM 18304</strain>
    </source>
</reference>
<feature type="domain" description="HTH tetR-type" evidence="3">
    <location>
        <begin position="13"/>
        <end position="73"/>
    </location>
</feature>
<dbReference type="PRINTS" id="PR00455">
    <property type="entry name" value="HTHTETR"/>
</dbReference>
<dbReference type="Proteomes" id="UP001501570">
    <property type="component" value="Unassembled WGS sequence"/>
</dbReference>
<dbReference type="InterPro" id="IPR009057">
    <property type="entry name" value="Homeodomain-like_sf"/>
</dbReference>
<evidence type="ECO:0000313" key="4">
    <source>
        <dbReference type="EMBL" id="GAA5201492.1"/>
    </source>
</evidence>
<sequence>MTKEPTPRRRDAAASRERLLNAARDLFADRGYDRTTARDIGERAGVDPTMIARYFGGKAQLYIAVLRADDGPNPPADLLDPDRLAALLDRVGRTGPGPIFQAAVRAYDDPPAQAAARAELERRIVAPLSQRLRDEGHEQPDLRAEVLIAAFIGVVLARRQGTFGHLAGATTDEVLPLLEELLGARRYAESGGGDPAPE</sequence>
<evidence type="ECO:0000259" key="3">
    <source>
        <dbReference type="PROSITE" id="PS50977"/>
    </source>
</evidence>
<dbReference type="InterPro" id="IPR036271">
    <property type="entry name" value="Tet_transcr_reg_TetR-rel_C_sf"/>
</dbReference>
<keyword evidence="1 2" id="KW-0238">DNA-binding</keyword>
<dbReference type="InterPro" id="IPR050109">
    <property type="entry name" value="HTH-type_TetR-like_transc_reg"/>
</dbReference>
<organism evidence="4 5">
    <name type="scientific">Rugosimonospora acidiphila</name>
    <dbReference type="NCBI Taxonomy" id="556531"/>
    <lineage>
        <taxon>Bacteria</taxon>
        <taxon>Bacillati</taxon>
        <taxon>Actinomycetota</taxon>
        <taxon>Actinomycetes</taxon>
        <taxon>Micromonosporales</taxon>
        <taxon>Micromonosporaceae</taxon>
        <taxon>Rugosimonospora</taxon>
    </lineage>
</organism>
<name>A0ABP9SVG1_9ACTN</name>
<dbReference type="EMBL" id="BAABJQ010000050">
    <property type="protein sequence ID" value="GAA5201492.1"/>
    <property type="molecule type" value="Genomic_DNA"/>
</dbReference>
<proteinExistence type="predicted"/>
<dbReference type="InterPro" id="IPR041678">
    <property type="entry name" value="TetR_C_16"/>
</dbReference>
<dbReference type="RefSeq" id="WP_345639076.1">
    <property type="nucleotide sequence ID" value="NZ_BAABJQ010000050.1"/>
</dbReference>
<protein>
    <submittedName>
        <fullName evidence="4">TetR/AcrR family transcriptional regulator</fullName>
    </submittedName>
</protein>
<accession>A0ABP9SVG1</accession>
<gene>
    <name evidence="4" type="ORF">GCM10023322_81580</name>
</gene>
<dbReference type="SUPFAM" id="SSF46689">
    <property type="entry name" value="Homeodomain-like"/>
    <property type="match status" value="1"/>
</dbReference>
<dbReference type="Gene3D" id="1.10.357.10">
    <property type="entry name" value="Tetracycline Repressor, domain 2"/>
    <property type="match status" value="1"/>
</dbReference>
<evidence type="ECO:0000256" key="2">
    <source>
        <dbReference type="PROSITE-ProRule" id="PRU00335"/>
    </source>
</evidence>
<dbReference type="InterPro" id="IPR001647">
    <property type="entry name" value="HTH_TetR"/>
</dbReference>
<dbReference type="PANTHER" id="PTHR30055">
    <property type="entry name" value="HTH-TYPE TRANSCRIPTIONAL REGULATOR RUTR"/>
    <property type="match status" value="1"/>
</dbReference>